<reference evidence="1" key="1">
    <citation type="submission" date="2023-03" db="EMBL/GenBank/DDBJ databases">
        <title>Massive genome expansion in bonnet fungi (Mycena s.s.) driven by repeated elements and novel gene families across ecological guilds.</title>
        <authorList>
            <consortium name="Lawrence Berkeley National Laboratory"/>
            <person name="Harder C.B."/>
            <person name="Miyauchi S."/>
            <person name="Viragh M."/>
            <person name="Kuo A."/>
            <person name="Thoen E."/>
            <person name="Andreopoulos B."/>
            <person name="Lu D."/>
            <person name="Skrede I."/>
            <person name="Drula E."/>
            <person name="Henrissat B."/>
            <person name="Morin E."/>
            <person name="Kohler A."/>
            <person name="Barry K."/>
            <person name="LaButti K."/>
            <person name="Morin E."/>
            <person name="Salamov A."/>
            <person name="Lipzen A."/>
            <person name="Mereny Z."/>
            <person name="Hegedus B."/>
            <person name="Baldrian P."/>
            <person name="Stursova M."/>
            <person name="Weitz H."/>
            <person name="Taylor A."/>
            <person name="Grigoriev I.V."/>
            <person name="Nagy L.G."/>
            <person name="Martin F."/>
            <person name="Kauserud H."/>
        </authorList>
    </citation>
    <scope>NUCLEOTIDE SEQUENCE</scope>
    <source>
        <strain evidence="1">9284</strain>
    </source>
</reference>
<keyword evidence="2" id="KW-1185">Reference proteome</keyword>
<comment type="caution">
    <text evidence="1">The sequence shown here is derived from an EMBL/GenBank/DDBJ whole genome shotgun (WGS) entry which is preliminary data.</text>
</comment>
<dbReference type="Proteomes" id="UP001221142">
    <property type="component" value="Unassembled WGS sequence"/>
</dbReference>
<dbReference type="AlphaFoldDB" id="A0AAD7FKR4"/>
<protein>
    <submittedName>
        <fullName evidence="1">Uncharacterized protein</fullName>
    </submittedName>
</protein>
<evidence type="ECO:0000313" key="1">
    <source>
        <dbReference type="EMBL" id="KAJ7624669.1"/>
    </source>
</evidence>
<sequence>MNPSTTLPPVASISRSQRTLFSYFHAASHMHTTLHKSSTLTFNMPGSAMSGGPVVDRTISGWVLSSSPQTGNLIPSTVLSVNAGQCLLCLPLTSIIHVRGRETVLLIYTPISPPPARTSKAPLFTVKRSVEWPRANDVPPVSISDVQLPASESWKYLGLRGTLWRRKDRLSSIFANLEPEPGVRFGHFPNLEPESAFAFGSTFEHVRTPKNFNTTIRVKAGQNNILGPLAPAGVIILSSPPHQNGVKRAEGGPDGIIVATGGETPRNASDSHRNPPKFGAGVQFRVWRSNACAHN</sequence>
<gene>
    <name evidence="1" type="ORF">FB45DRAFT_1005540</name>
</gene>
<proteinExistence type="predicted"/>
<evidence type="ECO:0000313" key="2">
    <source>
        <dbReference type="Proteomes" id="UP001221142"/>
    </source>
</evidence>
<name>A0AAD7FKR4_9AGAR</name>
<organism evidence="1 2">
    <name type="scientific">Roridomyces roridus</name>
    <dbReference type="NCBI Taxonomy" id="1738132"/>
    <lineage>
        <taxon>Eukaryota</taxon>
        <taxon>Fungi</taxon>
        <taxon>Dikarya</taxon>
        <taxon>Basidiomycota</taxon>
        <taxon>Agaricomycotina</taxon>
        <taxon>Agaricomycetes</taxon>
        <taxon>Agaricomycetidae</taxon>
        <taxon>Agaricales</taxon>
        <taxon>Marasmiineae</taxon>
        <taxon>Mycenaceae</taxon>
        <taxon>Roridomyces</taxon>
    </lineage>
</organism>
<dbReference type="EMBL" id="JARKIF010000013">
    <property type="protein sequence ID" value="KAJ7624669.1"/>
    <property type="molecule type" value="Genomic_DNA"/>
</dbReference>
<accession>A0AAD7FKR4</accession>